<evidence type="ECO:0000313" key="11">
    <source>
        <dbReference type="Proteomes" id="UP001153714"/>
    </source>
</evidence>
<dbReference type="GO" id="GO:0008395">
    <property type="term" value="F:steroid hydroxylase activity"/>
    <property type="evidence" value="ECO:0007669"/>
    <property type="project" value="TreeGrafter"/>
</dbReference>
<dbReference type="SUPFAM" id="SSF48264">
    <property type="entry name" value="Cytochrome P450"/>
    <property type="match status" value="1"/>
</dbReference>
<dbReference type="PRINTS" id="PR00463">
    <property type="entry name" value="EP450I"/>
</dbReference>
<evidence type="ECO:0000256" key="3">
    <source>
        <dbReference type="ARBA" id="ARBA00022617"/>
    </source>
</evidence>
<dbReference type="GO" id="GO:0005737">
    <property type="term" value="C:cytoplasm"/>
    <property type="evidence" value="ECO:0007669"/>
    <property type="project" value="TreeGrafter"/>
</dbReference>
<keyword evidence="5" id="KW-0560">Oxidoreductase</keyword>
<organism evidence="10 11">
    <name type="scientific">Diatraea saccharalis</name>
    <name type="common">sugarcane borer</name>
    <dbReference type="NCBI Taxonomy" id="40085"/>
    <lineage>
        <taxon>Eukaryota</taxon>
        <taxon>Metazoa</taxon>
        <taxon>Ecdysozoa</taxon>
        <taxon>Arthropoda</taxon>
        <taxon>Hexapoda</taxon>
        <taxon>Insecta</taxon>
        <taxon>Pterygota</taxon>
        <taxon>Neoptera</taxon>
        <taxon>Endopterygota</taxon>
        <taxon>Lepidoptera</taxon>
        <taxon>Glossata</taxon>
        <taxon>Ditrysia</taxon>
        <taxon>Pyraloidea</taxon>
        <taxon>Crambidae</taxon>
        <taxon>Crambinae</taxon>
        <taxon>Diatraea</taxon>
    </lineage>
</organism>
<dbReference type="InterPro" id="IPR050182">
    <property type="entry name" value="Cytochrome_P450_fam2"/>
</dbReference>
<name>A0A9N9RD00_9NEOP</name>
<dbReference type="GO" id="GO:0016712">
    <property type="term" value="F:oxidoreductase activity, acting on paired donors, with incorporation or reduction of molecular oxygen, reduced flavin or flavoprotein as one donor, and incorporation of one atom of oxygen"/>
    <property type="evidence" value="ECO:0007669"/>
    <property type="project" value="TreeGrafter"/>
</dbReference>
<evidence type="ECO:0000256" key="9">
    <source>
        <dbReference type="SAM" id="SignalP"/>
    </source>
</evidence>
<keyword evidence="9" id="KW-0732">Signal</keyword>
<evidence type="ECO:0000256" key="2">
    <source>
        <dbReference type="ARBA" id="ARBA00010617"/>
    </source>
</evidence>
<dbReference type="GO" id="GO:0006082">
    <property type="term" value="P:organic acid metabolic process"/>
    <property type="evidence" value="ECO:0007669"/>
    <property type="project" value="TreeGrafter"/>
</dbReference>
<feature type="chain" id="PRO_5040337485" description="Cytochrome P450" evidence="9">
    <location>
        <begin position="20"/>
        <end position="442"/>
    </location>
</feature>
<feature type="signal peptide" evidence="9">
    <location>
        <begin position="1"/>
        <end position="19"/>
    </location>
</feature>
<keyword evidence="6 8" id="KW-0408">Iron</keyword>
<keyword evidence="11" id="KW-1185">Reference proteome</keyword>
<sequence length="442" mass="50922">MWVLLVMLLLIFFLLKEKSKTIILGPKRLPYVGNLFSVLLELKKAKYHHTLWKTWSMKYGNLLGLRLGSINIVVVFGKEMIKEVSSRDAFDGRPDGFMYTLRSFGKKLGIVFNDGHSWAKTRRIALKYFKSFGYGSRHMEEHISGECKELVKILSRTNEPLLVNNMFDVAIVNVIWQLVAGKRLLQKVIEEHRTTLDLDNPRDVIDSFLIEMHQNKENSCKYITDVTGEELQVVCLDMFEAGVETVKNTMVFMLLYLVREQEVLRRLQIEIDEVVGKDRTPTLSDRSKQFRMIYTEAVILETLRITSVAPVGIPHMALADTQLGNYNIPKQGTFILFGLHDLHNGSRWKNPSEFRPERFLTNESNLMHDESLMPFGCGKFFSGKRRCIGENLAKSELFMFITHILQKFNLRVPDGDPLPTAEPLDGLTLSAKPFKLLFQQRN</sequence>
<dbReference type="PANTHER" id="PTHR24300">
    <property type="entry name" value="CYTOCHROME P450 508A4-RELATED"/>
    <property type="match status" value="1"/>
</dbReference>
<dbReference type="InterPro" id="IPR036396">
    <property type="entry name" value="Cyt_P450_sf"/>
</dbReference>
<dbReference type="PANTHER" id="PTHR24300:SF376">
    <property type="entry name" value="CYTOCHROME P450 15A1"/>
    <property type="match status" value="1"/>
</dbReference>
<keyword evidence="7" id="KW-0503">Monooxygenase</keyword>
<keyword evidence="3 8" id="KW-0349">Heme</keyword>
<dbReference type="GO" id="GO:0006805">
    <property type="term" value="P:xenobiotic metabolic process"/>
    <property type="evidence" value="ECO:0007669"/>
    <property type="project" value="TreeGrafter"/>
</dbReference>
<dbReference type="InterPro" id="IPR001128">
    <property type="entry name" value="Cyt_P450"/>
</dbReference>
<protein>
    <recommendedName>
        <fullName evidence="12">Cytochrome P450</fullName>
    </recommendedName>
</protein>
<dbReference type="Proteomes" id="UP001153714">
    <property type="component" value="Chromosome 6"/>
</dbReference>
<evidence type="ECO:0000313" key="10">
    <source>
        <dbReference type="EMBL" id="CAG9793846.1"/>
    </source>
</evidence>
<dbReference type="PRINTS" id="PR00385">
    <property type="entry name" value="P450"/>
</dbReference>
<keyword evidence="4 8" id="KW-0479">Metal-binding</keyword>
<dbReference type="EMBL" id="OU893337">
    <property type="protein sequence ID" value="CAG9793846.1"/>
    <property type="molecule type" value="Genomic_DNA"/>
</dbReference>
<reference evidence="10" key="1">
    <citation type="submission" date="2021-12" db="EMBL/GenBank/DDBJ databases">
        <authorList>
            <person name="King R."/>
        </authorList>
    </citation>
    <scope>NUCLEOTIDE SEQUENCE</scope>
</reference>
<dbReference type="Pfam" id="PF00067">
    <property type="entry name" value="p450"/>
    <property type="match status" value="1"/>
</dbReference>
<evidence type="ECO:0008006" key="12">
    <source>
        <dbReference type="Google" id="ProtNLM"/>
    </source>
</evidence>
<proteinExistence type="inferred from homology"/>
<evidence type="ECO:0000256" key="5">
    <source>
        <dbReference type="ARBA" id="ARBA00023002"/>
    </source>
</evidence>
<evidence type="ECO:0000256" key="6">
    <source>
        <dbReference type="ARBA" id="ARBA00023004"/>
    </source>
</evidence>
<dbReference type="AlphaFoldDB" id="A0A9N9RD00"/>
<dbReference type="InterPro" id="IPR002401">
    <property type="entry name" value="Cyt_P450_E_grp-I"/>
</dbReference>
<reference evidence="10" key="2">
    <citation type="submission" date="2022-10" db="EMBL/GenBank/DDBJ databases">
        <authorList>
            <consortium name="ENA_rothamsted_submissions"/>
            <consortium name="culmorum"/>
            <person name="King R."/>
        </authorList>
    </citation>
    <scope>NUCLEOTIDE SEQUENCE</scope>
</reference>
<accession>A0A9N9RD00</accession>
<evidence type="ECO:0000256" key="4">
    <source>
        <dbReference type="ARBA" id="ARBA00022723"/>
    </source>
</evidence>
<feature type="binding site" description="axial binding residue" evidence="8">
    <location>
        <position position="387"/>
    </location>
    <ligand>
        <name>heme</name>
        <dbReference type="ChEBI" id="CHEBI:30413"/>
    </ligand>
    <ligandPart>
        <name>Fe</name>
        <dbReference type="ChEBI" id="CHEBI:18248"/>
    </ligandPart>
</feature>
<evidence type="ECO:0000256" key="1">
    <source>
        <dbReference type="ARBA" id="ARBA00001971"/>
    </source>
</evidence>
<dbReference type="GO" id="GO:0005506">
    <property type="term" value="F:iron ion binding"/>
    <property type="evidence" value="ECO:0007669"/>
    <property type="project" value="InterPro"/>
</dbReference>
<dbReference type="GO" id="GO:0020037">
    <property type="term" value="F:heme binding"/>
    <property type="evidence" value="ECO:0007669"/>
    <property type="project" value="InterPro"/>
</dbReference>
<comment type="similarity">
    <text evidence="2">Belongs to the cytochrome P450 family.</text>
</comment>
<gene>
    <name evidence="10" type="ORF">DIATSA_LOCUS11259</name>
</gene>
<evidence type="ECO:0000256" key="8">
    <source>
        <dbReference type="PIRSR" id="PIRSR602401-1"/>
    </source>
</evidence>
<evidence type="ECO:0000256" key="7">
    <source>
        <dbReference type="ARBA" id="ARBA00023033"/>
    </source>
</evidence>
<comment type="cofactor">
    <cofactor evidence="1 8">
        <name>heme</name>
        <dbReference type="ChEBI" id="CHEBI:30413"/>
    </cofactor>
</comment>
<dbReference type="Gene3D" id="1.10.630.10">
    <property type="entry name" value="Cytochrome P450"/>
    <property type="match status" value="2"/>
</dbReference>
<dbReference type="OrthoDB" id="1055148at2759"/>